<name>A0A7D6VP24_9CLOT</name>
<feature type="coiled-coil region" evidence="1">
    <location>
        <begin position="68"/>
        <end position="95"/>
    </location>
</feature>
<evidence type="ECO:0000256" key="1">
    <source>
        <dbReference type="SAM" id="Coils"/>
    </source>
</evidence>
<reference evidence="2 3" key="1">
    <citation type="submission" date="2020-07" db="EMBL/GenBank/DDBJ databases">
        <title>Electron transfer.</title>
        <authorList>
            <person name="Huang L."/>
            <person name="Liu X."/>
            <person name="Zhou S."/>
        </authorList>
    </citation>
    <scope>NUCLEOTIDE SEQUENCE [LARGE SCALE GENOMIC DNA]</scope>
    <source>
        <strain evidence="2 3">Lx1</strain>
    </source>
</reference>
<dbReference type="RefSeq" id="WP_181601055.1">
    <property type="nucleotide sequence ID" value="NZ_CP059378.1"/>
</dbReference>
<dbReference type="Proteomes" id="UP000512286">
    <property type="component" value="Chromosome"/>
</dbReference>
<evidence type="ECO:0000313" key="3">
    <source>
        <dbReference type="Proteomes" id="UP000512286"/>
    </source>
</evidence>
<sequence>MNYKEEAIKIELKLIELLKEEKFEEFDSHLEKREAFYKEYSEYSFEEAKEFFNSKEFKNYQNNLKQIYTKKNSEIKAELNRIANLKRANQGYQNSVVANNMFLNKKI</sequence>
<organism evidence="2 3">
    <name type="scientific">Clostridium intestinale</name>
    <dbReference type="NCBI Taxonomy" id="36845"/>
    <lineage>
        <taxon>Bacteria</taxon>
        <taxon>Bacillati</taxon>
        <taxon>Bacillota</taxon>
        <taxon>Clostridia</taxon>
        <taxon>Eubacteriales</taxon>
        <taxon>Clostridiaceae</taxon>
        <taxon>Clostridium</taxon>
    </lineage>
</organism>
<evidence type="ECO:0000313" key="2">
    <source>
        <dbReference type="EMBL" id="QLY78766.1"/>
    </source>
</evidence>
<protein>
    <recommendedName>
        <fullName evidence="4">Flagellar protein FliT</fullName>
    </recommendedName>
</protein>
<evidence type="ECO:0008006" key="4">
    <source>
        <dbReference type="Google" id="ProtNLM"/>
    </source>
</evidence>
<gene>
    <name evidence="2" type="ORF">HZF06_16980</name>
</gene>
<proteinExistence type="predicted"/>
<accession>A0A7D6VP24</accession>
<dbReference type="EMBL" id="CP059378">
    <property type="protein sequence ID" value="QLY78766.1"/>
    <property type="molecule type" value="Genomic_DNA"/>
</dbReference>
<dbReference type="KEGG" id="cint:HZF06_16980"/>
<keyword evidence="1" id="KW-0175">Coiled coil</keyword>
<dbReference type="AlphaFoldDB" id="A0A7D6VP24"/>